<reference evidence="2 3" key="1">
    <citation type="submission" date="2013-08" db="EMBL/GenBank/DDBJ databases">
        <authorList>
            <person name="Huang J."/>
            <person name="Wang G."/>
        </authorList>
    </citation>
    <scope>NUCLEOTIDE SEQUENCE [LARGE SCALE GENOMIC DNA]</scope>
    <source>
        <strain evidence="2 3">JSM 072002</strain>
    </source>
</reference>
<sequence length="77" mass="9185">MEQVTELKARIEDYKRFIITLLIMSVYFYLGTLITTYIKPNAMNLLFLSITMISLCIAAFFIWKVKKWNDDMSEYND</sequence>
<protein>
    <submittedName>
        <fullName evidence="2">Membrane protein</fullName>
    </submittedName>
</protein>
<proteinExistence type="predicted"/>
<keyword evidence="3" id="KW-1185">Reference proteome</keyword>
<dbReference type="eggNOG" id="ENOG5033D0T">
    <property type="taxonomic scope" value="Bacteria"/>
</dbReference>
<evidence type="ECO:0000313" key="3">
    <source>
        <dbReference type="Proteomes" id="UP000030401"/>
    </source>
</evidence>
<gene>
    <name evidence="2" type="ORF">N784_01060</name>
</gene>
<evidence type="ECO:0000256" key="1">
    <source>
        <dbReference type="SAM" id="Phobius"/>
    </source>
</evidence>
<dbReference type="Proteomes" id="UP000030401">
    <property type="component" value="Unassembled WGS sequence"/>
</dbReference>
<organism evidence="2 3">
    <name type="scientific">Pontibacillus litoralis JSM 072002</name>
    <dbReference type="NCBI Taxonomy" id="1385512"/>
    <lineage>
        <taxon>Bacteria</taxon>
        <taxon>Bacillati</taxon>
        <taxon>Bacillota</taxon>
        <taxon>Bacilli</taxon>
        <taxon>Bacillales</taxon>
        <taxon>Bacillaceae</taxon>
        <taxon>Pontibacillus</taxon>
    </lineage>
</organism>
<dbReference type="Pfam" id="PF14143">
    <property type="entry name" value="YrhC"/>
    <property type="match status" value="1"/>
</dbReference>
<dbReference type="OrthoDB" id="2721846at2"/>
<keyword evidence="1" id="KW-1133">Transmembrane helix</keyword>
<feature type="transmembrane region" description="Helical" evidence="1">
    <location>
        <begin position="44"/>
        <end position="63"/>
    </location>
</feature>
<dbReference type="STRING" id="1385512.N784_01060"/>
<keyword evidence="1" id="KW-0812">Transmembrane</keyword>
<comment type="caution">
    <text evidence="2">The sequence shown here is derived from an EMBL/GenBank/DDBJ whole genome shotgun (WGS) entry which is preliminary data.</text>
</comment>
<dbReference type="EMBL" id="AVPG01000001">
    <property type="protein sequence ID" value="KGX88956.1"/>
    <property type="molecule type" value="Genomic_DNA"/>
</dbReference>
<dbReference type="AlphaFoldDB" id="A0A0A5G751"/>
<evidence type="ECO:0000313" key="2">
    <source>
        <dbReference type="EMBL" id="KGX88956.1"/>
    </source>
</evidence>
<accession>A0A0A5G751</accession>
<name>A0A0A5G751_9BACI</name>
<dbReference type="InterPro" id="IPR025418">
    <property type="entry name" value="YrhC-like"/>
</dbReference>
<dbReference type="RefSeq" id="WP_036831095.1">
    <property type="nucleotide sequence ID" value="NZ_AVPG01000001.1"/>
</dbReference>
<keyword evidence="1" id="KW-0472">Membrane</keyword>
<feature type="transmembrane region" description="Helical" evidence="1">
    <location>
        <begin position="17"/>
        <end position="38"/>
    </location>
</feature>